<accession>A0ABU4VFG6</accession>
<comment type="caution">
    <text evidence="3">The sequence shown here is derived from an EMBL/GenBank/DDBJ whole genome shotgun (WGS) entry which is preliminary data.</text>
</comment>
<dbReference type="EMBL" id="JAXAVX010000001">
    <property type="protein sequence ID" value="MDX8150550.1"/>
    <property type="molecule type" value="Genomic_DNA"/>
</dbReference>
<keyword evidence="4" id="KW-1185">Reference proteome</keyword>
<proteinExistence type="predicted"/>
<feature type="compositionally biased region" description="Low complexity" evidence="1">
    <location>
        <begin position="746"/>
        <end position="755"/>
    </location>
</feature>
<protein>
    <recommendedName>
        <fullName evidence="5">Ig-like domain-containing protein</fullName>
    </recommendedName>
</protein>
<evidence type="ECO:0000313" key="4">
    <source>
        <dbReference type="Proteomes" id="UP001277761"/>
    </source>
</evidence>
<evidence type="ECO:0008006" key="5">
    <source>
        <dbReference type="Google" id="ProtNLM"/>
    </source>
</evidence>
<organism evidence="3 4">
    <name type="scientific">Patulibacter brassicae</name>
    <dbReference type="NCBI Taxonomy" id="1705717"/>
    <lineage>
        <taxon>Bacteria</taxon>
        <taxon>Bacillati</taxon>
        <taxon>Actinomycetota</taxon>
        <taxon>Thermoleophilia</taxon>
        <taxon>Solirubrobacterales</taxon>
        <taxon>Patulibacteraceae</taxon>
        <taxon>Patulibacter</taxon>
    </lineage>
</organism>
<sequence>MTRTARTRRAPRSARRSGPRLARLAALLVAAVAGATATAAPAGAAPPTDGWSCRAQSLDVNSGPLEVVLDPILDPIEGLLRTGEDGTQCVTNGATPLGGALAQVTTQLAPLGIDLGALSATTTIDATKVPRLQAPASTSRVAGLRISVAGAELVSVSALEARASATCAAGAAQYASSYDIGDVAVFGQSVDLTGPVQTITDPLMPLGPIVRLTPGHEVKTADGVARTALRVEVLEGITPVEVKLLDVSLAIASVNDHGTPCAIPAPPTVGVPSTTSARSLTAAVTPPAGRTIARCSFALTPLSGGGARTIAGTWANGACTASVPRDVAPGTYRTTVNAVTDGADPGEATSAPADLRIGYPGLGEVTLSGRNVGATLVLAQGTTLTSCTITVKPAGGSPVALPGKVADGRCSVDLPRAQYPPGTYDVTIDAVASDGSTDRVSKQIVLTGPQVGDPVAIGPLVVFPVAPGSGATITECTATAAPVGGTPRSVQTYIDPGTSSCTAGLPPEQFPPGEYDVEITIKDSNGDATTSRKRVTIVALGGAGGNGGANGGGGTGATGGKTQGQVAAERLICEKRRLSILDVRRSTSGVRVTGVAESALVGKRVSIRVARRGASTRQAGTATVRKDGTFSATVPAPAKRYLATSFALRYSATSGSASSRSVRLTRRTNITSSSLTSGKIKIAGRVSAPYPRRGTAVRVRIQTGCTSYRTVATVDTTRTGRFTAIFDPPADGSAAFYRVETRVPSRKGGPSRSRSFSLDRLVAGR</sequence>
<dbReference type="Proteomes" id="UP001277761">
    <property type="component" value="Unassembled WGS sequence"/>
</dbReference>
<name>A0ABU4VFG6_9ACTN</name>
<feature type="region of interest" description="Disordered" evidence="1">
    <location>
        <begin position="743"/>
        <end position="765"/>
    </location>
</feature>
<feature type="chain" id="PRO_5046629765" description="Ig-like domain-containing protein" evidence="2">
    <location>
        <begin position="45"/>
        <end position="765"/>
    </location>
</feature>
<gene>
    <name evidence="3" type="ORF">SK069_03010</name>
</gene>
<evidence type="ECO:0000256" key="1">
    <source>
        <dbReference type="SAM" id="MobiDB-lite"/>
    </source>
</evidence>
<feature type="signal peptide" evidence="2">
    <location>
        <begin position="1"/>
        <end position="44"/>
    </location>
</feature>
<reference evidence="3 4" key="1">
    <citation type="submission" date="2023-11" db="EMBL/GenBank/DDBJ databases">
        <authorList>
            <person name="Xu M."/>
            <person name="Jiang T."/>
        </authorList>
    </citation>
    <scope>NUCLEOTIDE SEQUENCE [LARGE SCALE GENOMIC DNA]</scope>
    <source>
        <strain evidence="3 4">SD</strain>
    </source>
</reference>
<dbReference type="RefSeq" id="WP_319952696.1">
    <property type="nucleotide sequence ID" value="NZ_JAXAVX010000001.1"/>
</dbReference>
<evidence type="ECO:0000313" key="3">
    <source>
        <dbReference type="EMBL" id="MDX8150550.1"/>
    </source>
</evidence>
<keyword evidence="2" id="KW-0732">Signal</keyword>
<evidence type="ECO:0000256" key="2">
    <source>
        <dbReference type="SAM" id="SignalP"/>
    </source>
</evidence>